<feature type="domain" description="Helicase C-terminal" evidence="10">
    <location>
        <begin position="544"/>
        <end position="689"/>
    </location>
</feature>
<comment type="function">
    <text evidence="7">RNA helicase.</text>
</comment>
<dbReference type="GO" id="GO:0016787">
    <property type="term" value="F:hydrolase activity"/>
    <property type="evidence" value="ECO:0007669"/>
    <property type="project" value="UniProtKB-KW"/>
</dbReference>
<feature type="short sequence motif" description="Q motif" evidence="6">
    <location>
        <begin position="295"/>
        <end position="323"/>
    </location>
</feature>
<name>A0AAN7JUS4_9MYRT</name>
<dbReference type="InterPro" id="IPR011545">
    <property type="entry name" value="DEAD/DEAH_box_helicase_dom"/>
</dbReference>
<dbReference type="Proteomes" id="UP001345219">
    <property type="component" value="Chromosome 8"/>
</dbReference>
<feature type="region of interest" description="Disordered" evidence="8">
    <location>
        <begin position="67"/>
        <end position="272"/>
    </location>
</feature>
<evidence type="ECO:0000259" key="11">
    <source>
        <dbReference type="PROSITE" id="PS51195"/>
    </source>
</evidence>
<comment type="similarity">
    <text evidence="7">Belongs to the DEAD box helicase family.</text>
</comment>
<sequence>MPATLLVLPRHISFSIPSLSSTSMKLGPSLRAPRAVPAFCRIFPFKLKYQGMLGRVFHVRMLSSQPYRERNWSRPDGSRSSSRDAAAVRDGGRGPRRSLIDDEAQLSDWVGDRRTGSFKGKRASEDDGSDRERAPGRGRTKFGEAKRRRETDTGDFGESERQRTRRAPTRTFGGQSSRPPRQLDSEGDDGFPPLRKSWGDNPTRGNMNPRAGQRAGRRDFGQRTSKPRDGVGAVSRFQSEEERMDLTDLISEDESEVDDSDEDELVKSSNGSLPGIEKKVAQVSSGQSDSYLSETRFDQCAVSPLSLKGIRDAGYEKMTVVQEATLPVILKGKDVLAKARTGTGKTVAFLLPSIEVVLKSPAPERDQKRPPIFVLVICPTRELASQAAAEANTLLKYHPSIGVQVVIGGTRLALEQKRMQANPCQILVATPGRLKDHIENTAGFATRLMGVKVLVLDEADQLLDMGFQKDIERIIAAIPKQRQTLLFSATVPEKVRRISHIALKRDHEFINTVEEGSEETHTQVRQMQLVAPLDKQFSILYSILKDHIADDVNYKVLVFCTTAMVTAFVADLLGELNLNVREIHSRKSQSYRTKVSEEFRKSKGLILVTSDVSARGVDYPDVTLVIQIGLPADREQYIHRLGRTGRKGKEGQGILMLAPWEEFFLSTVRDLPITEAPVPSVDPETKKKVALSYMTLIPSPLSRLIRHFLMSNLMYFVILDHNWTGHDSTCLGKPGREVTFSCGDEEQGIGVPGMAWILQLKQENRK</sequence>
<evidence type="ECO:0000256" key="3">
    <source>
        <dbReference type="ARBA" id="ARBA00022806"/>
    </source>
</evidence>
<dbReference type="CDD" id="cd18787">
    <property type="entry name" value="SF2_C_DEAD"/>
    <property type="match status" value="1"/>
</dbReference>
<feature type="domain" description="DEAD-box RNA helicase Q" evidence="11">
    <location>
        <begin position="295"/>
        <end position="323"/>
    </location>
</feature>
<dbReference type="EMBL" id="JAXIOK010000014">
    <property type="protein sequence ID" value="KAK4754948.1"/>
    <property type="molecule type" value="Genomic_DNA"/>
</dbReference>
<organism evidence="12 13">
    <name type="scientific">Trapa incisa</name>
    <dbReference type="NCBI Taxonomy" id="236973"/>
    <lineage>
        <taxon>Eukaryota</taxon>
        <taxon>Viridiplantae</taxon>
        <taxon>Streptophyta</taxon>
        <taxon>Embryophyta</taxon>
        <taxon>Tracheophyta</taxon>
        <taxon>Spermatophyta</taxon>
        <taxon>Magnoliopsida</taxon>
        <taxon>eudicotyledons</taxon>
        <taxon>Gunneridae</taxon>
        <taxon>Pentapetalae</taxon>
        <taxon>rosids</taxon>
        <taxon>malvids</taxon>
        <taxon>Myrtales</taxon>
        <taxon>Lythraceae</taxon>
        <taxon>Trapa</taxon>
    </lineage>
</organism>
<evidence type="ECO:0000256" key="7">
    <source>
        <dbReference type="RuleBase" id="RU365068"/>
    </source>
</evidence>
<keyword evidence="13" id="KW-1185">Reference proteome</keyword>
<keyword evidence="5 7" id="KW-0694">RNA-binding</keyword>
<feature type="compositionally biased region" description="Acidic residues" evidence="8">
    <location>
        <begin position="250"/>
        <end position="264"/>
    </location>
</feature>
<accession>A0AAN7JUS4</accession>
<evidence type="ECO:0000256" key="2">
    <source>
        <dbReference type="ARBA" id="ARBA00022801"/>
    </source>
</evidence>
<dbReference type="SUPFAM" id="SSF52540">
    <property type="entry name" value="P-loop containing nucleoside triphosphate hydrolases"/>
    <property type="match status" value="1"/>
</dbReference>
<keyword evidence="3 7" id="KW-0347">Helicase</keyword>
<reference evidence="12 13" key="1">
    <citation type="journal article" date="2023" name="Hortic Res">
        <title>Pangenome of water caltrop reveals structural variations and asymmetric subgenome divergence after allopolyploidization.</title>
        <authorList>
            <person name="Zhang X."/>
            <person name="Chen Y."/>
            <person name="Wang L."/>
            <person name="Yuan Y."/>
            <person name="Fang M."/>
            <person name="Shi L."/>
            <person name="Lu R."/>
            <person name="Comes H.P."/>
            <person name="Ma Y."/>
            <person name="Chen Y."/>
            <person name="Huang G."/>
            <person name="Zhou Y."/>
            <person name="Zheng Z."/>
            <person name="Qiu Y."/>
        </authorList>
    </citation>
    <scope>NUCLEOTIDE SEQUENCE [LARGE SCALE GENOMIC DNA]</scope>
    <source>
        <tissue evidence="12">Roots</tissue>
    </source>
</reference>
<dbReference type="SMART" id="SM00487">
    <property type="entry name" value="DEXDc"/>
    <property type="match status" value="1"/>
</dbReference>
<feature type="compositionally biased region" description="Basic and acidic residues" evidence="8">
    <location>
        <begin position="216"/>
        <end position="229"/>
    </location>
</feature>
<dbReference type="GO" id="GO:0003724">
    <property type="term" value="F:RNA helicase activity"/>
    <property type="evidence" value="ECO:0007669"/>
    <property type="project" value="UniProtKB-EC"/>
</dbReference>
<evidence type="ECO:0000313" key="12">
    <source>
        <dbReference type="EMBL" id="KAK4754948.1"/>
    </source>
</evidence>
<dbReference type="PANTHER" id="PTHR24031">
    <property type="entry name" value="RNA HELICASE"/>
    <property type="match status" value="1"/>
</dbReference>
<evidence type="ECO:0000256" key="4">
    <source>
        <dbReference type="ARBA" id="ARBA00022840"/>
    </source>
</evidence>
<dbReference type="CDD" id="cd17964">
    <property type="entry name" value="DEADc_MSS116"/>
    <property type="match status" value="1"/>
</dbReference>
<evidence type="ECO:0000256" key="6">
    <source>
        <dbReference type="PROSITE-ProRule" id="PRU00552"/>
    </source>
</evidence>
<evidence type="ECO:0000256" key="1">
    <source>
        <dbReference type="ARBA" id="ARBA00022741"/>
    </source>
</evidence>
<comment type="caution">
    <text evidence="12">The sequence shown here is derived from an EMBL/GenBank/DDBJ whole genome shotgun (WGS) entry which is preliminary data.</text>
</comment>
<comment type="catalytic activity">
    <reaction evidence="7">
        <text>ATP + H2O = ADP + phosphate + H(+)</text>
        <dbReference type="Rhea" id="RHEA:13065"/>
        <dbReference type="ChEBI" id="CHEBI:15377"/>
        <dbReference type="ChEBI" id="CHEBI:15378"/>
        <dbReference type="ChEBI" id="CHEBI:30616"/>
        <dbReference type="ChEBI" id="CHEBI:43474"/>
        <dbReference type="ChEBI" id="CHEBI:456216"/>
        <dbReference type="EC" id="3.6.4.13"/>
    </reaction>
</comment>
<dbReference type="Pfam" id="PF00271">
    <property type="entry name" value="Helicase_C"/>
    <property type="match status" value="1"/>
</dbReference>
<dbReference type="InterPro" id="IPR027417">
    <property type="entry name" value="P-loop_NTPase"/>
</dbReference>
<protein>
    <recommendedName>
        <fullName evidence="7">ATP-dependent RNA helicase</fullName>
        <ecNumber evidence="7">3.6.4.13</ecNumber>
    </recommendedName>
</protein>
<dbReference type="PROSITE" id="PS51195">
    <property type="entry name" value="Q_MOTIF"/>
    <property type="match status" value="1"/>
</dbReference>
<dbReference type="EC" id="3.6.4.13" evidence="7"/>
<evidence type="ECO:0000259" key="10">
    <source>
        <dbReference type="PROSITE" id="PS51194"/>
    </source>
</evidence>
<dbReference type="Gene3D" id="3.40.50.300">
    <property type="entry name" value="P-loop containing nucleotide triphosphate hydrolases"/>
    <property type="match status" value="2"/>
</dbReference>
<dbReference type="SMART" id="SM00490">
    <property type="entry name" value="HELICc"/>
    <property type="match status" value="1"/>
</dbReference>
<proteinExistence type="inferred from homology"/>
<keyword evidence="4 7" id="KW-0067">ATP-binding</keyword>
<comment type="domain">
    <text evidence="7">The Q motif is unique to and characteristic of the DEAD box family of RNA helicases and controls ATP binding and hydrolysis.</text>
</comment>
<evidence type="ECO:0000313" key="13">
    <source>
        <dbReference type="Proteomes" id="UP001345219"/>
    </source>
</evidence>
<dbReference type="Pfam" id="PF00270">
    <property type="entry name" value="DEAD"/>
    <property type="match status" value="1"/>
</dbReference>
<evidence type="ECO:0000256" key="5">
    <source>
        <dbReference type="ARBA" id="ARBA00022884"/>
    </source>
</evidence>
<feature type="compositionally biased region" description="Basic and acidic residues" evidence="8">
    <location>
        <begin position="67"/>
        <end position="77"/>
    </location>
</feature>
<dbReference type="AlphaFoldDB" id="A0AAN7JUS4"/>
<gene>
    <name evidence="12" type="ORF">SAY87_008705</name>
</gene>
<dbReference type="PROSITE" id="PS51194">
    <property type="entry name" value="HELICASE_CTER"/>
    <property type="match status" value="1"/>
</dbReference>
<dbReference type="InterPro" id="IPR014014">
    <property type="entry name" value="RNA_helicase_DEAD_Q_motif"/>
</dbReference>
<evidence type="ECO:0000256" key="8">
    <source>
        <dbReference type="SAM" id="MobiDB-lite"/>
    </source>
</evidence>
<dbReference type="GO" id="GO:0005524">
    <property type="term" value="F:ATP binding"/>
    <property type="evidence" value="ECO:0007669"/>
    <property type="project" value="UniProtKB-UniRule"/>
</dbReference>
<keyword evidence="2 7" id="KW-0378">Hydrolase</keyword>
<evidence type="ECO:0000259" key="9">
    <source>
        <dbReference type="PROSITE" id="PS51192"/>
    </source>
</evidence>
<dbReference type="InterPro" id="IPR001650">
    <property type="entry name" value="Helicase_C-like"/>
</dbReference>
<dbReference type="GO" id="GO:0003723">
    <property type="term" value="F:RNA binding"/>
    <property type="evidence" value="ECO:0007669"/>
    <property type="project" value="UniProtKB-UniRule"/>
</dbReference>
<feature type="compositionally biased region" description="Basic and acidic residues" evidence="8">
    <location>
        <begin position="122"/>
        <end position="162"/>
    </location>
</feature>
<dbReference type="PROSITE" id="PS51192">
    <property type="entry name" value="HELICASE_ATP_BIND_1"/>
    <property type="match status" value="1"/>
</dbReference>
<feature type="domain" description="Helicase ATP-binding" evidence="9">
    <location>
        <begin position="326"/>
        <end position="509"/>
    </location>
</feature>
<keyword evidence="1 7" id="KW-0547">Nucleotide-binding</keyword>
<dbReference type="InterPro" id="IPR014001">
    <property type="entry name" value="Helicase_ATP-bd"/>
</dbReference>